<reference evidence="1 3" key="2">
    <citation type="journal article" date="2014" name="BMC Genomics">
        <title>An improved genome release (version Mt4.0) for the model legume Medicago truncatula.</title>
        <authorList>
            <person name="Tang H."/>
            <person name="Krishnakumar V."/>
            <person name="Bidwell S."/>
            <person name="Rosen B."/>
            <person name="Chan A."/>
            <person name="Zhou S."/>
            <person name="Gentzbittel L."/>
            <person name="Childs K.L."/>
            <person name="Yandell M."/>
            <person name="Gundlach H."/>
            <person name="Mayer K.F."/>
            <person name="Schwartz D.C."/>
            <person name="Town C.D."/>
        </authorList>
    </citation>
    <scope>GENOME REANNOTATION</scope>
    <source>
        <strain evidence="2 3">cv. Jemalong A17</strain>
    </source>
</reference>
<organism evidence="1 3">
    <name type="scientific">Medicago truncatula</name>
    <name type="common">Barrel medic</name>
    <name type="synonym">Medicago tribuloides</name>
    <dbReference type="NCBI Taxonomy" id="3880"/>
    <lineage>
        <taxon>Eukaryota</taxon>
        <taxon>Viridiplantae</taxon>
        <taxon>Streptophyta</taxon>
        <taxon>Embryophyta</taxon>
        <taxon>Tracheophyta</taxon>
        <taxon>Spermatophyta</taxon>
        <taxon>Magnoliopsida</taxon>
        <taxon>eudicotyledons</taxon>
        <taxon>Gunneridae</taxon>
        <taxon>Pentapetalae</taxon>
        <taxon>rosids</taxon>
        <taxon>fabids</taxon>
        <taxon>Fabales</taxon>
        <taxon>Fabaceae</taxon>
        <taxon>Papilionoideae</taxon>
        <taxon>50 kb inversion clade</taxon>
        <taxon>NPAAA clade</taxon>
        <taxon>Hologalegina</taxon>
        <taxon>IRL clade</taxon>
        <taxon>Trifolieae</taxon>
        <taxon>Medicago</taxon>
    </lineage>
</organism>
<evidence type="ECO:0000313" key="2">
    <source>
        <dbReference type="EnsemblPlants" id="AES88840"/>
    </source>
</evidence>
<accession>G7JTS1</accession>
<dbReference type="EnsemblPlants" id="AES88840">
    <property type="protein sequence ID" value="AES88840"/>
    <property type="gene ID" value="MTR_4g063400"/>
</dbReference>
<dbReference type="Proteomes" id="UP000002051">
    <property type="component" value="Chromosome 4"/>
</dbReference>
<evidence type="ECO:0000313" key="1">
    <source>
        <dbReference type="EMBL" id="AES88840.1"/>
    </source>
</evidence>
<dbReference type="PaxDb" id="3880-AES88840"/>
<dbReference type="EMBL" id="CM001220">
    <property type="protein sequence ID" value="AES88840.1"/>
    <property type="molecule type" value="Genomic_DNA"/>
</dbReference>
<gene>
    <name evidence="1" type="ordered locus">MTR_4g063400</name>
</gene>
<protein>
    <submittedName>
        <fullName evidence="1 2">Uncharacterized protein</fullName>
    </submittedName>
</protein>
<dbReference type="HOGENOM" id="CLU_2227127_0_0_1"/>
<reference evidence="2" key="3">
    <citation type="submission" date="2015-04" db="UniProtKB">
        <authorList>
            <consortium name="EnsemblPlants"/>
        </authorList>
    </citation>
    <scope>IDENTIFICATION</scope>
    <source>
        <strain evidence="2">cv. Jemalong A17</strain>
    </source>
</reference>
<dbReference type="AlphaFoldDB" id="G7JTS1"/>
<name>G7JTS1_MEDTR</name>
<sequence>MIRPDLEDARCSTRIPSKSKLASSSSFGSFCLLTRNNVTTIMCKTSLETHNYVVQNITNNNETKVSSTTKRRRRRRNENAAIEIQLPFENMNKNVHVHENIGDPIV</sequence>
<evidence type="ECO:0000313" key="3">
    <source>
        <dbReference type="Proteomes" id="UP000002051"/>
    </source>
</evidence>
<keyword evidence="3" id="KW-1185">Reference proteome</keyword>
<proteinExistence type="predicted"/>
<reference evidence="1 3" key="1">
    <citation type="journal article" date="2011" name="Nature">
        <title>The Medicago genome provides insight into the evolution of rhizobial symbioses.</title>
        <authorList>
            <person name="Young N.D."/>
            <person name="Debelle F."/>
            <person name="Oldroyd G.E."/>
            <person name="Geurts R."/>
            <person name="Cannon S.B."/>
            <person name="Udvardi M.K."/>
            <person name="Benedito V.A."/>
            <person name="Mayer K.F."/>
            <person name="Gouzy J."/>
            <person name="Schoof H."/>
            <person name="Van de Peer Y."/>
            <person name="Proost S."/>
            <person name="Cook D.R."/>
            <person name="Meyers B.C."/>
            <person name="Spannagl M."/>
            <person name="Cheung F."/>
            <person name="De Mita S."/>
            <person name="Krishnakumar V."/>
            <person name="Gundlach H."/>
            <person name="Zhou S."/>
            <person name="Mudge J."/>
            <person name="Bharti A.K."/>
            <person name="Murray J.D."/>
            <person name="Naoumkina M.A."/>
            <person name="Rosen B."/>
            <person name="Silverstein K.A."/>
            <person name="Tang H."/>
            <person name="Rombauts S."/>
            <person name="Zhao P.X."/>
            <person name="Zhou P."/>
            <person name="Barbe V."/>
            <person name="Bardou P."/>
            <person name="Bechner M."/>
            <person name="Bellec A."/>
            <person name="Berger A."/>
            <person name="Berges H."/>
            <person name="Bidwell S."/>
            <person name="Bisseling T."/>
            <person name="Choisne N."/>
            <person name="Couloux A."/>
            <person name="Denny R."/>
            <person name="Deshpande S."/>
            <person name="Dai X."/>
            <person name="Doyle J.J."/>
            <person name="Dudez A.M."/>
            <person name="Farmer A.D."/>
            <person name="Fouteau S."/>
            <person name="Franken C."/>
            <person name="Gibelin C."/>
            <person name="Gish J."/>
            <person name="Goldstein S."/>
            <person name="Gonzalez A.J."/>
            <person name="Green P.J."/>
            <person name="Hallab A."/>
            <person name="Hartog M."/>
            <person name="Hua A."/>
            <person name="Humphray S.J."/>
            <person name="Jeong D.H."/>
            <person name="Jing Y."/>
            <person name="Jocker A."/>
            <person name="Kenton S.M."/>
            <person name="Kim D.J."/>
            <person name="Klee K."/>
            <person name="Lai H."/>
            <person name="Lang C."/>
            <person name="Lin S."/>
            <person name="Macmil S.L."/>
            <person name="Magdelenat G."/>
            <person name="Matthews L."/>
            <person name="McCorrison J."/>
            <person name="Monaghan E.L."/>
            <person name="Mun J.H."/>
            <person name="Najar F.Z."/>
            <person name="Nicholson C."/>
            <person name="Noirot C."/>
            <person name="O'Bleness M."/>
            <person name="Paule C.R."/>
            <person name="Poulain J."/>
            <person name="Prion F."/>
            <person name="Qin B."/>
            <person name="Qu C."/>
            <person name="Retzel E.F."/>
            <person name="Riddle C."/>
            <person name="Sallet E."/>
            <person name="Samain S."/>
            <person name="Samson N."/>
            <person name="Sanders I."/>
            <person name="Saurat O."/>
            <person name="Scarpelli C."/>
            <person name="Schiex T."/>
            <person name="Segurens B."/>
            <person name="Severin A.J."/>
            <person name="Sherrier D.J."/>
            <person name="Shi R."/>
            <person name="Sims S."/>
            <person name="Singer S.R."/>
            <person name="Sinharoy S."/>
            <person name="Sterck L."/>
            <person name="Viollet A."/>
            <person name="Wang B.B."/>
            <person name="Wang K."/>
            <person name="Wang M."/>
            <person name="Wang X."/>
            <person name="Warfsmann J."/>
            <person name="Weissenbach J."/>
            <person name="White D.D."/>
            <person name="White J.D."/>
            <person name="Wiley G.B."/>
            <person name="Wincker P."/>
            <person name="Xing Y."/>
            <person name="Yang L."/>
            <person name="Yao Z."/>
            <person name="Ying F."/>
            <person name="Zhai J."/>
            <person name="Zhou L."/>
            <person name="Zuber A."/>
            <person name="Denarie J."/>
            <person name="Dixon R.A."/>
            <person name="May G.D."/>
            <person name="Schwartz D.C."/>
            <person name="Rogers J."/>
            <person name="Quetier F."/>
            <person name="Town C.D."/>
            <person name="Roe B.A."/>
        </authorList>
    </citation>
    <scope>NUCLEOTIDE SEQUENCE [LARGE SCALE GENOMIC DNA]</scope>
    <source>
        <strain evidence="1">A17</strain>
        <strain evidence="2 3">cv. Jemalong A17</strain>
    </source>
</reference>